<feature type="domain" description="DUF6604" evidence="2">
    <location>
        <begin position="188"/>
        <end position="245"/>
    </location>
</feature>
<accession>A0A485K7P9</accession>
<gene>
    <name evidence="4" type="primary">Aste57867_823</name>
    <name evidence="3" type="ORF">As57867_000822</name>
    <name evidence="4" type="ORF">ASTE57867_823</name>
</gene>
<dbReference type="AlphaFoldDB" id="A0A485K7P9"/>
<keyword evidence="5" id="KW-1185">Reference proteome</keyword>
<dbReference type="OrthoDB" id="10659067at2759"/>
<dbReference type="Proteomes" id="UP000332933">
    <property type="component" value="Unassembled WGS sequence"/>
</dbReference>
<protein>
    <submittedName>
        <fullName evidence="4">Aste57867_823 protein</fullName>
    </submittedName>
</protein>
<reference evidence="3" key="2">
    <citation type="submission" date="2019-06" db="EMBL/GenBank/DDBJ databases">
        <title>Genomics analysis of Aphanomyces spp. identifies a new class of oomycete effector associated with host adaptation.</title>
        <authorList>
            <person name="Gaulin E."/>
        </authorList>
    </citation>
    <scope>NUCLEOTIDE SEQUENCE</scope>
    <source>
        <strain evidence="3">CBS 578.67</strain>
    </source>
</reference>
<dbReference type="Pfam" id="PF20253">
    <property type="entry name" value="DUF6604"/>
    <property type="match status" value="2"/>
</dbReference>
<organism evidence="4 5">
    <name type="scientific">Aphanomyces stellatus</name>
    <dbReference type="NCBI Taxonomy" id="120398"/>
    <lineage>
        <taxon>Eukaryota</taxon>
        <taxon>Sar</taxon>
        <taxon>Stramenopiles</taxon>
        <taxon>Oomycota</taxon>
        <taxon>Saprolegniomycetes</taxon>
        <taxon>Saprolegniales</taxon>
        <taxon>Verrucalvaceae</taxon>
        <taxon>Aphanomyces</taxon>
    </lineage>
</organism>
<feature type="region of interest" description="Disordered" evidence="1">
    <location>
        <begin position="1"/>
        <end position="33"/>
    </location>
</feature>
<dbReference type="InterPro" id="IPR046539">
    <property type="entry name" value="DUF6604"/>
</dbReference>
<evidence type="ECO:0000313" key="3">
    <source>
        <dbReference type="EMBL" id="KAF0719751.1"/>
    </source>
</evidence>
<evidence type="ECO:0000313" key="4">
    <source>
        <dbReference type="EMBL" id="VFT78047.1"/>
    </source>
</evidence>
<reference evidence="4 5" key="1">
    <citation type="submission" date="2019-03" db="EMBL/GenBank/DDBJ databases">
        <authorList>
            <person name="Gaulin E."/>
            <person name="Dumas B."/>
        </authorList>
    </citation>
    <scope>NUCLEOTIDE SEQUENCE [LARGE SCALE GENOMIC DNA]</scope>
    <source>
        <strain evidence="4">CBS 568.67</strain>
    </source>
</reference>
<evidence type="ECO:0000256" key="1">
    <source>
        <dbReference type="SAM" id="MobiDB-lite"/>
    </source>
</evidence>
<evidence type="ECO:0000259" key="2">
    <source>
        <dbReference type="Pfam" id="PF20253"/>
    </source>
</evidence>
<dbReference type="EMBL" id="VJMH01000051">
    <property type="protein sequence ID" value="KAF0719751.1"/>
    <property type="molecule type" value="Genomic_DNA"/>
</dbReference>
<feature type="compositionally biased region" description="Polar residues" evidence="1">
    <location>
        <begin position="1"/>
        <end position="20"/>
    </location>
</feature>
<dbReference type="EMBL" id="CAADRA010000051">
    <property type="protein sequence ID" value="VFT78047.1"/>
    <property type="molecule type" value="Genomic_DNA"/>
</dbReference>
<evidence type="ECO:0000313" key="5">
    <source>
        <dbReference type="Proteomes" id="UP000332933"/>
    </source>
</evidence>
<feature type="domain" description="DUF6604" evidence="2">
    <location>
        <begin position="60"/>
        <end position="142"/>
    </location>
</feature>
<proteinExistence type="predicted"/>
<sequence>MSSLLSWKQVTNQKPSSQHRNIAPASTYLGSSDDVGKREQSVVLIQDGDVCSCDVAPAGLQTVQKEKKKGEASTSEWTTSQIWEAAQKVVADAVAIPYDVMKNLSRSIRLRSQVYASFPPDQGYAYFLELLQVYGNTWSSKRALPYLQYTTSPPVARTHQLLLGGQPPAVRSCLVPAPVVENEAAILCTEQEQFRVLCFFHDMDELMGQVKRAWQQFKTGAISLQTATVVTNTCVRRVEALTAELQLEFDYLHDLDHMCALLSFGPVLEVLWKRSRIQLEIARKLRVSVADAHAVIARVVMHFMAKGTEYLLGTLGIIQPTTRQLIKPGFLGPDCNESEALATTSAQLYQMFMGDVMSPMLTHARDTRVLTIEHQADTLMWPHLVKQFQATKTTPLVFAAQSLFFSILYTQGSADCAVVVATGRRTRSWSRSRRVVPTSATICTCRRRRRSTLTGCTRVARQYAAAPMQRIPCVQRPRT</sequence>
<name>A0A485K7P9_9STRA</name>